<dbReference type="PANTHER" id="PTHR24115:SF1008">
    <property type="entry name" value="KINESIN-LIKE PROTEIN SUBITO"/>
    <property type="match status" value="1"/>
</dbReference>
<keyword evidence="1" id="KW-0493">Microtubule</keyword>
<keyword evidence="4 5" id="KW-0505">Motor protein</keyword>
<name>A0A9Q0F3T9_9ROSI</name>
<evidence type="ECO:0000256" key="3">
    <source>
        <dbReference type="ARBA" id="ARBA00022840"/>
    </source>
</evidence>
<dbReference type="GO" id="GO:0007018">
    <property type="term" value="P:microtubule-based movement"/>
    <property type="evidence" value="ECO:0007669"/>
    <property type="project" value="InterPro"/>
</dbReference>
<feature type="coiled-coil region" evidence="6">
    <location>
        <begin position="531"/>
        <end position="572"/>
    </location>
</feature>
<dbReference type="EMBL" id="JAKUCV010007429">
    <property type="protein sequence ID" value="KAJ4823535.1"/>
    <property type="molecule type" value="Genomic_DNA"/>
</dbReference>
<feature type="region of interest" description="Disordered" evidence="7">
    <location>
        <begin position="80"/>
        <end position="122"/>
    </location>
</feature>
<reference evidence="9" key="2">
    <citation type="journal article" date="2023" name="Plants (Basel)">
        <title>Annotation of the Turnera subulata (Passifloraceae) Draft Genome Reveals the S-Locus Evolved after the Divergence of Turneroideae from Passifloroideae in a Stepwise Manner.</title>
        <authorList>
            <person name="Henning P.M."/>
            <person name="Roalson E.H."/>
            <person name="Mir W."/>
            <person name="McCubbin A.G."/>
            <person name="Shore J.S."/>
        </authorList>
    </citation>
    <scope>NUCLEOTIDE SEQUENCE</scope>
    <source>
        <strain evidence="9">F60SS</strain>
    </source>
</reference>
<dbReference type="InterPro" id="IPR027640">
    <property type="entry name" value="Kinesin-like_fam"/>
</dbReference>
<evidence type="ECO:0000256" key="4">
    <source>
        <dbReference type="ARBA" id="ARBA00023175"/>
    </source>
</evidence>
<dbReference type="InterPro" id="IPR036961">
    <property type="entry name" value="Kinesin_motor_dom_sf"/>
</dbReference>
<dbReference type="GO" id="GO:0005524">
    <property type="term" value="F:ATP binding"/>
    <property type="evidence" value="ECO:0007669"/>
    <property type="project" value="UniProtKB-UniRule"/>
</dbReference>
<dbReference type="InterPro" id="IPR001752">
    <property type="entry name" value="Kinesin_motor_dom"/>
</dbReference>
<dbReference type="SMART" id="SM00129">
    <property type="entry name" value="KISc"/>
    <property type="match status" value="1"/>
</dbReference>
<evidence type="ECO:0000256" key="6">
    <source>
        <dbReference type="SAM" id="Coils"/>
    </source>
</evidence>
<feature type="domain" description="Kinesin motor" evidence="8">
    <location>
        <begin position="68"/>
        <end position="433"/>
    </location>
</feature>
<dbReference type="SUPFAM" id="SSF52540">
    <property type="entry name" value="P-loop containing nucleoside triphosphate hydrolases"/>
    <property type="match status" value="1"/>
</dbReference>
<dbReference type="PROSITE" id="PS00411">
    <property type="entry name" value="KINESIN_MOTOR_1"/>
    <property type="match status" value="1"/>
</dbReference>
<protein>
    <recommendedName>
        <fullName evidence="8">Kinesin motor domain-containing protein</fullName>
    </recommendedName>
</protein>
<dbReference type="InterPro" id="IPR019821">
    <property type="entry name" value="Kinesin_motor_CS"/>
</dbReference>
<gene>
    <name evidence="9" type="ORF">Tsubulata_034188</name>
</gene>
<dbReference type="GO" id="GO:0016887">
    <property type="term" value="F:ATP hydrolysis activity"/>
    <property type="evidence" value="ECO:0007669"/>
    <property type="project" value="TreeGrafter"/>
</dbReference>
<dbReference type="PROSITE" id="PS50067">
    <property type="entry name" value="KINESIN_MOTOR_2"/>
    <property type="match status" value="1"/>
</dbReference>
<dbReference type="PRINTS" id="PR00380">
    <property type="entry name" value="KINESINHEAVY"/>
</dbReference>
<evidence type="ECO:0000259" key="8">
    <source>
        <dbReference type="PROSITE" id="PS50067"/>
    </source>
</evidence>
<dbReference type="Proteomes" id="UP001141552">
    <property type="component" value="Unassembled WGS sequence"/>
</dbReference>
<evidence type="ECO:0000256" key="7">
    <source>
        <dbReference type="SAM" id="MobiDB-lite"/>
    </source>
</evidence>
<keyword evidence="2 5" id="KW-0547">Nucleotide-binding</keyword>
<dbReference type="OrthoDB" id="123929at2759"/>
<feature type="binding site" evidence="5">
    <location>
        <begin position="191"/>
        <end position="198"/>
    </location>
    <ligand>
        <name>ATP</name>
        <dbReference type="ChEBI" id="CHEBI:30616"/>
    </ligand>
</feature>
<feature type="compositionally biased region" description="Polar residues" evidence="7">
    <location>
        <begin position="896"/>
        <end position="908"/>
    </location>
</feature>
<keyword evidence="3 5" id="KW-0067">ATP-binding</keyword>
<comment type="caution">
    <text evidence="9">The sequence shown here is derived from an EMBL/GenBank/DDBJ whole genome shotgun (WGS) entry which is preliminary data.</text>
</comment>
<feature type="compositionally biased region" description="Basic and acidic residues" evidence="7">
    <location>
        <begin position="931"/>
        <end position="942"/>
    </location>
</feature>
<dbReference type="GO" id="GO:0005871">
    <property type="term" value="C:kinesin complex"/>
    <property type="evidence" value="ECO:0007669"/>
    <property type="project" value="TreeGrafter"/>
</dbReference>
<keyword evidence="6" id="KW-0175">Coiled coil</keyword>
<dbReference type="GO" id="GO:0005634">
    <property type="term" value="C:nucleus"/>
    <property type="evidence" value="ECO:0007669"/>
    <property type="project" value="TreeGrafter"/>
</dbReference>
<evidence type="ECO:0000313" key="10">
    <source>
        <dbReference type="Proteomes" id="UP001141552"/>
    </source>
</evidence>
<feature type="region of interest" description="Disordered" evidence="7">
    <location>
        <begin position="1"/>
        <end position="42"/>
    </location>
</feature>
<dbReference type="GO" id="GO:0005874">
    <property type="term" value="C:microtubule"/>
    <property type="evidence" value="ECO:0007669"/>
    <property type="project" value="UniProtKB-KW"/>
</dbReference>
<dbReference type="Gene3D" id="3.40.850.10">
    <property type="entry name" value="Kinesin motor domain"/>
    <property type="match status" value="1"/>
</dbReference>
<dbReference type="GO" id="GO:0008017">
    <property type="term" value="F:microtubule binding"/>
    <property type="evidence" value="ECO:0007669"/>
    <property type="project" value="InterPro"/>
</dbReference>
<accession>A0A9Q0F3T9</accession>
<evidence type="ECO:0000256" key="2">
    <source>
        <dbReference type="ARBA" id="ARBA00022741"/>
    </source>
</evidence>
<sequence length="1040" mass="114367">MEFGSPPSCPPTVTVRRNPHRRARPTPSTNLPLDQVPSKPQLGDICSFPIDDILSIQIPETAGPSTENLKVYLRIRPLPAPPPAVGQNRNSRNNKNVWPQNPKNTTGREKTSKKKSSGTGAVCLSPIDSQSVTLSPPLALKESRRIKAEVYGGFSQVFPSASSQDEVYEKMVKTMVDEFLEGKSGMLAAVGPSGSGKTHTVFGTNRHPGMVPLALRHIFKRNKEACSKLTRSFSLSIFEISSERGKVERISDLTSDGIECSMQQSTIKGLQEVPISDAAQAEALIACALLKRATATTNSNSHSSRSQCVINIHTVVNGKLQSQTENSVLTIVDLAGAEREKKTGNQGSRLLESNFINNTSMVFGLCLRSLLEHQKNPKKPLQKHFQGSLLTRYLRDYLEGKKRMALILTVRPGEEDYHDTNYLLRQASPFMQIKFNNTEESSSLVPNKRQMDMLSRAEQAKRMKSSDLNVHEIEDEKSVGNKTCHMEKGTRRIYESDFIASASKRSDSIDSTGERNHQIMQNVAKALWNVLKQYKEKVTVAEREIQRLNENLGNEKTRSLALEEEIEELKSRCTCFRAISKETMAIDHSATLQMSECISTPECGSKVGKDLNASPQMIVINHVANMKMSESITTAEKCDSNTETDLVASFQMISVDCSPNLKMSKCTLTPGKCVSNPERDVDAPTQMIVISASPSKATYKSISAPGNCGSNTRRDLDANLVHHPPKPKTPESISTPEKCGSDIGSDVDTVLQVIVSSHSPNQNMSEGIQTHGKCCSNAGRDPYASLQVILSAQSPSPEMSECDKTPEKCDFVARTDLDACSEINVSAQSPSPEMSECNKTPEKRDFVACTDLDASSEINLSAQSPSPEMSECDKTPEKCDFVACTDLDASSEMDANVQSTSIKASQCNGPPMQDLDVPAQEPLDQPLSSKQDAESSKRCSIDVPDSEAKLDSVKSLILQKPKRRLLPASSVLLRDITTSGFEDEPDKRKQLMGQSRSRGTGELRNWLQMEDQGLREASLSCACYRIIFIYSSTIKRYICV</sequence>
<organism evidence="9 10">
    <name type="scientific">Turnera subulata</name>
    <dbReference type="NCBI Taxonomy" id="218843"/>
    <lineage>
        <taxon>Eukaryota</taxon>
        <taxon>Viridiplantae</taxon>
        <taxon>Streptophyta</taxon>
        <taxon>Embryophyta</taxon>
        <taxon>Tracheophyta</taxon>
        <taxon>Spermatophyta</taxon>
        <taxon>Magnoliopsida</taxon>
        <taxon>eudicotyledons</taxon>
        <taxon>Gunneridae</taxon>
        <taxon>Pentapetalae</taxon>
        <taxon>rosids</taxon>
        <taxon>fabids</taxon>
        <taxon>Malpighiales</taxon>
        <taxon>Passifloraceae</taxon>
        <taxon>Turnera</taxon>
    </lineage>
</organism>
<dbReference type="PANTHER" id="PTHR24115">
    <property type="entry name" value="KINESIN-RELATED"/>
    <property type="match status" value="1"/>
</dbReference>
<feature type="compositionally biased region" description="Polar residues" evidence="7">
    <location>
        <begin position="87"/>
        <end position="104"/>
    </location>
</feature>
<dbReference type="Pfam" id="PF00225">
    <property type="entry name" value="Kinesin"/>
    <property type="match status" value="1"/>
</dbReference>
<evidence type="ECO:0000256" key="1">
    <source>
        <dbReference type="ARBA" id="ARBA00022701"/>
    </source>
</evidence>
<comment type="similarity">
    <text evidence="5">Belongs to the TRAFAC class myosin-kinesin ATPase superfamily. Kinesin family.</text>
</comment>
<dbReference type="InterPro" id="IPR027417">
    <property type="entry name" value="P-loop_NTPase"/>
</dbReference>
<evidence type="ECO:0000313" key="9">
    <source>
        <dbReference type="EMBL" id="KAJ4823535.1"/>
    </source>
</evidence>
<proteinExistence type="inferred from homology"/>
<dbReference type="GO" id="GO:0003777">
    <property type="term" value="F:microtubule motor activity"/>
    <property type="evidence" value="ECO:0007669"/>
    <property type="project" value="InterPro"/>
</dbReference>
<reference evidence="9" key="1">
    <citation type="submission" date="2022-02" db="EMBL/GenBank/DDBJ databases">
        <authorList>
            <person name="Henning P.M."/>
            <person name="McCubbin A.G."/>
            <person name="Shore J.S."/>
        </authorList>
    </citation>
    <scope>NUCLEOTIDE SEQUENCE</scope>
    <source>
        <strain evidence="9">F60SS</strain>
        <tissue evidence="9">Leaves</tissue>
    </source>
</reference>
<evidence type="ECO:0000256" key="5">
    <source>
        <dbReference type="PROSITE-ProRule" id="PRU00283"/>
    </source>
</evidence>
<keyword evidence="10" id="KW-1185">Reference proteome</keyword>
<feature type="region of interest" description="Disordered" evidence="7">
    <location>
        <begin position="895"/>
        <end position="942"/>
    </location>
</feature>
<dbReference type="AlphaFoldDB" id="A0A9Q0F3T9"/>